<organism evidence="4 5">
    <name type="scientific">Engystomops pustulosus</name>
    <name type="common">Tungara frog</name>
    <name type="synonym">Physalaemus pustulosus</name>
    <dbReference type="NCBI Taxonomy" id="76066"/>
    <lineage>
        <taxon>Eukaryota</taxon>
        <taxon>Metazoa</taxon>
        <taxon>Chordata</taxon>
        <taxon>Craniata</taxon>
        <taxon>Vertebrata</taxon>
        <taxon>Euteleostomi</taxon>
        <taxon>Amphibia</taxon>
        <taxon>Batrachia</taxon>
        <taxon>Anura</taxon>
        <taxon>Neobatrachia</taxon>
        <taxon>Hyloidea</taxon>
        <taxon>Leptodactylidae</taxon>
        <taxon>Leiuperinae</taxon>
        <taxon>Engystomops</taxon>
    </lineage>
</organism>
<evidence type="ECO:0000259" key="3">
    <source>
        <dbReference type="PROSITE" id="PS51087"/>
    </source>
</evidence>
<accession>A0AAV6YTW2</accession>
<dbReference type="InterPro" id="IPR036767">
    <property type="entry name" value="ApaG_sf"/>
</dbReference>
<evidence type="ECO:0000313" key="5">
    <source>
        <dbReference type="Proteomes" id="UP000824782"/>
    </source>
</evidence>
<feature type="domain" description="ApaG" evidence="3">
    <location>
        <begin position="1"/>
        <end position="97"/>
    </location>
</feature>
<dbReference type="GO" id="GO:0005737">
    <property type="term" value="C:cytoplasm"/>
    <property type="evidence" value="ECO:0007669"/>
    <property type="project" value="TreeGrafter"/>
</dbReference>
<dbReference type="Pfam" id="PF04379">
    <property type="entry name" value="DUF525"/>
    <property type="match status" value="1"/>
</dbReference>
<keyword evidence="5" id="KW-1185">Reference proteome</keyword>
<dbReference type="PANTHER" id="PTHR46550">
    <property type="entry name" value="F-BOX ONLY PROTEIN 3"/>
    <property type="match status" value="1"/>
</dbReference>
<dbReference type="Proteomes" id="UP000824782">
    <property type="component" value="Unassembled WGS sequence"/>
</dbReference>
<proteinExistence type="predicted"/>
<dbReference type="InterPro" id="IPR007474">
    <property type="entry name" value="ApaG_domain"/>
</dbReference>
<evidence type="ECO:0000313" key="4">
    <source>
        <dbReference type="EMBL" id="KAG8540747.1"/>
    </source>
</evidence>
<protein>
    <recommendedName>
        <fullName evidence="3">ApaG domain-containing protein</fullName>
    </recommendedName>
</protein>
<dbReference type="PROSITE" id="PS51087">
    <property type="entry name" value="APAG"/>
    <property type="match status" value="1"/>
</dbReference>
<name>A0AAV6YTW2_ENGPU</name>
<comment type="pathway">
    <text evidence="1">Protein modification; protein ubiquitination.</text>
</comment>
<dbReference type="AlphaFoldDB" id="A0AAV6YTW2"/>
<gene>
    <name evidence="4" type="ORF">GDO81_018658</name>
</gene>
<comment type="caution">
    <text evidence="4">The sequence shown here is derived from an EMBL/GenBank/DDBJ whole genome shotgun (WGS) entry which is preliminary data.</text>
</comment>
<dbReference type="InterPro" id="IPR052121">
    <property type="entry name" value="F-box_SCF_Substrate_Recog"/>
</dbReference>
<keyword evidence="2" id="KW-0833">Ubl conjugation pathway</keyword>
<dbReference type="PANTHER" id="PTHR46550:SF1">
    <property type="entry name" value="F-BOX PROTEIN 3"/>
    <property type="match status" value="1"/>
</dbReference>
<dbReference type="EMBL" id="WNYA01009402">
    <property type="protein sequence ID" value="KAG8540747.1"/>
    <property type="molecule type" value="Genomic_DNA"/>
</dbReference>
<evidence type="ECO:0000256" key="1">
    <source>
        <dbReference type="ARBA" id="ARBA00004906"/>
    </source>
</evidence>
<dbReference type="SUPFAM" id="SSF110069">
    <property type="entry name" value="ApaG-like"/>
    <property type="match status" value="1"/>
</dbReference>
<dbReference type="Gene3D" id="2.60.40.1470">
    <property type="entry name" value="ApaG domain"/>
    <property type="match status" value="1"/>
</dbReference>
<sequence>MEMAKNALPEKACQLDSRYWRITNAKGSVEEVQGPGVVGDYPQLRPGTVYEYTSCTTFSTTSGYMEGSYTFHRLNNKSEVFNVTIPRFHMKCPTFRVSEVATVSDLMTVSCPVLVQTFIGLEGNLS</sequence>
<evidence type="ECO:0000256" key="2">
    <source>
        <dbReference type="ARBA" id="ARBA00022786"/>
    </source>
</evidence>
<reference evidence="4" key="1">
    <citation type="thesis" date="2020" institute="ProQuest LLC" country="789 East Eisenhower Parkway, Ann Arbor, MI, USA">
        <title>Comparative Genomics and Chromosome Evolution.</title>
        <authorList>
            <person name="Mudd A.B."/>
        </authorList>
    </citation>
    <scope>NUCLEOTIDE SEQUENCE</scope>
    <source>
        <strain evidence="4">237g6f4</strain>
        <tissue evidence="4">Blood</tissue>
    </source>
</reference>